<dbReference type="EMBL" id="MU003695">
    <property type="protein sequence ID" value="KAF2814093.1"/>
    <property type="molecule type" value="Genomic_DNA"/>
</dbReference>
<evidence type="ECO:0000313" key="2">
    <source>
        <dbReference type="Proteomes" id="UP000504636"/>
    </source>
</evidence>
<dbReference type="Proteomes" id="UP000504636">
    <property type="component" value="Unplaced"/>
</dbReference>
<evidence type="ECO:0008006" key="4">
    <source>
        <dbReference type="Google" id="ProtNLM"/>
    </source>
</evidence>
<name>A0A6A6Z064_9PEZI</name>
<feature type="non-terminal residue" evidence="1">
    <location>
        <position position="192"/>
    </location>
</feature>
<evidence type="ECO:0000313" key="3">
    <source>
        <dbReference type="RefSeq" id="XP_033581057.1"/>
    </source>
</evidence>
<evidence type="ECO:0000313" key="1">
    <source>
        <dbReference type="EMBL" id="KAF2814093.1"/>
    </source>
</evidence>
<keyword evidence="2" id="KW-1185">Reference proteome</keyword>
<organism evidence="1">
    <name type="scientific">Mytilinidion resinicola</name>
    <dbReference type="NCBI Taxonomy" id="574789"/>
    <lineage>
        <taxon>Eukaryota</taxon>
        <taxon>Fungi</taxon>
        <taxon>Dikarya</taxon>
        <taxon>Ascomycota</taxon>
        <taxon>Pezizomycotina</taxon>
        <taxon>Dothideomycetes</taxon>
        <taxon>Pleosporomycetidae</taxon>
        <taxon>Mytilinidiales</taxon>
        <taxon>Mytilinidiaceae</taxon>
        <taxon>Mytilinidion</taxon>
    </lineage>
</organism>
<dbReference type="OrthoDB" id="5343383at2759"/>
<protein>
    <recommendedName>
        <fullName evidence="4">Knr4/Smi1-like domain-containing protein</fullName>
    </recommendedName>
</protein>
<sequence>MTSLLSTDEIVTAISSFYDFLISFYLPESSLKTPPPGGWPDVSDGFFNPPKSKAVMELLRALPYIDSRQPHGEPFQIYGGAVCVDYAGYDFEGPGPFEAEDCHLAEFAESMGLDISEHTFVLAAASGENGCWWILDVQLGIIQMAQFEDGEFDEMPIAEFFEKIKEKFRLLEAYPTDAETVEMAKGIEEVDN</sequence>
<accession>A0A6A6Z064</accession>
<reference evidence="3" key="2">
    <citation type="submission" date="2020-04" db="EMBL/GenBank/DDBJ databases">
        <authorList>
            <consortium name="NCBI Genome Project"/>
        </authorList>
    </citation>
    <scope>NUCLEOTIDE SEQUENCE</scope>
    <source>
        <strain evidence="3">CBS 304.34</strain>
    </source>
</reference>
<gene>
    <name evidence="1 3" type="ORF">BDZ99DRAFT_459820</name>
</gene>
<reference evidence="3" key="3">
    <citation type="submission" date="2025-04" db="UniProtKB">
        <authorList>
            <consortium name="RefSeq"/>
        </authorList>
    </citation>
    <scope>IDENTIFICATION</scope>
    <source>
        <strain evidence="3">CBS 304.34</strain>
    </source>
</reference>
<proteinExistence type="predicted"/>
<dbReference type="GeneID" id="54460138"/>
<reference evidence="1 3" key="1">
    <citation type="journal article" date="2020" name="Stud. Mycol.">
        <title>101 Dothideomycetes genomes: a test case for predicting lifestyles and emergence of pathogens.</title>
        <authorList>
            <person name="Haridas S."/>
            <person name="Albert R."/>
            <person name="Binder M."/>
            <person name="Bloem J."/>
            <person name="Labutti K."/>
            <person name="Salamov A."/>
            <person name="Andreopoulos B."/>
            <person name="Baker S."/>
            <person name="Barry K."/>
            <person name="Bills G."/>
            <person name="Bluhm B."/>
            <person name="Cannon C."/>
            <person name="Castanera R."/>
            <person name="Culley D."/>
            <person name="Daum C."/>
            <person name="Ezra D."/>
            <person name="Gonzalez J."/>
            <person name="Henrissat B."/>
            <person name="Kuo A."/>
            <person name="Liang C."/>
            <person name="Lipzen A."/>
            <person name="Lutzoni F."/>
            <person name="Magnuson J."/>
            <person name="Mondo S."/>
            <person name="Nolan M."/>
            <person name="Ohm R."/>
            <person name="Pangilinan J."/>
            <person name="Park H.-J."/>
            <person name="Ramirez L."/>
            <person name="Alfaro M."/>
            <person name="Sun H."/>
            <person name="Tritt A."/>
            <person name="Yoshinaga Y."/>
            <person name="Zwiers L.-H."/>
            <person name="Turgeon B."/>
            <person name="Goodwin S."/>
            <person name="Spatafora J."/>
            <person name="Crous P."/>
            <person name="Grigoriev I."/>
        </authorList>
    </citation>
    <scope>NUCLEOTIDE SEQUENCE</scope>
    <source>
        <strain evidence="1 3">CBS 304.34</strain>
    </source>
</reference>
<dbReference type="AlphaFoldDB" id="A0A6A6Z064"/>
<dbReference type="RefSeq" id="XP_033581057.1">
    <property type="nucleotide sequence ID" value="XM_033719245.1"/>
</dbReference>